<sequence length="271" mass="29535">MSIRTTARPLGVPGRAVRQSRTSRVLASATPEPAPTRYTTRLEHMDTVLLHPWHDLDLAESELSSYCSTLGPDAATEKCWQAYSFLERKRDQAKAGCDLEQAPGCADLERLNDMTHQLLCTGSMDDLVATFSSLARVEELRAARGATPQQLQQEAAQAAAPGEAGASKQPDAVHALFSRLDTDGDGKLSLVQLRQGMALLGQELDGDTAALIGEAMDWQGGEGIDEQQFRDTLDAERLNSHSQVATMWRRHHPCRPAWWSDAPAGKGSMLS</sequence>
<dbReference type="KEGG" id="cvr:CHLNCDRAFT_141523"/>
<gene>
    <name evidence="3" type="ORF">CHLNCDRAFT_141523</name>
</gene>
<proteinExistence type="predicted"/>
<feature type="domain" description="EF-hand" evidence="2">
    <location>
        <begin position="168"/>
        <end position="203"/>
    </location>
</feature>
<organism evidence="4">
    <name type="scientific">Chlorella variabilis</name>
    <name type="common">Green alga</name>
    <dbReference type="NCBI Taxonomy" id="554065"/>
    <lineage>
        <taxon>Eukaryota</taxon>
        <taxon>Viridiplantae</taxon>
        <taxon>Chlorophyta</taxon>
        <taxon>core chlorophytes</taxon>
        <taxon>Trebouxiophyceae</taxon>
        <taxon>Chlorellales</taxon>
        <taxon>Chlorellaceae</taxon>
        <taxon>Chlorella clade</taxon>
        <taxon>Chlorella</taxon>
    </lineage>
</organism>
<dbReference type="InterPro" id="IPR011992">
    <property type="entry name" value="EF-hand-dom_pair"/>
</dbReference>
<evidence type="ECO:0000259" key="2">
    <source>
        <dbReference type="PROSITE" id="PS50222"/>
    </source>
</evidence>
<dbReference type="EMBL" id="GL433869">
    <property type="protein sequence ID" value="EFN51037.1"/>
    <property type="molecule type" value="Genomic_DNA"/>
</dbReference>
<evidence type="ECO:0000256" key="1">
    <source>
        <dbReference type="SAM" id="MobiDB-lite"/>
    </source>
</evidence>
<name>E1ZT17_CHLVA</name>
<feature type="region of interest" description="Disordered" evidence="1">
    <location>
        <begin position="1"/>
        <end position="33"/>
    </location>
</feature>
<dbReference type="PROSITE" id="PS50222">
    <property type="entry name" value="EF_HAND_2"/>
    <property type="match status" value="1"/>
</dbReference>
<protein>
    <submittedName>
        <fullName evidence="3">Expressed protein</fullName>
    </submittedName>
</protein>
<dbReference type="RefSeq" id="XP_005843139.1">
    <property type="nucleotide sequence ID" value="XM_005843077.1"/>
</dbReference>
<dbReference type="InterPro" id="IPR002048">
    <property type="entry name" value="EF_hand_dom"/>
</dbReference>
<dbReference type="Proteomes" id="UP000008141">
    <property type="component" value="Unassembled WGS sequence"/>
</dbReference>
<feature type="compositionally biased region" description="Low complexity" evidence="1">
    <location>
        <begin position="146"/>
        <end position="166"/>
    </location>
</feature>
<dbReference type="AlphaFoldDB" id="E1ZT17"/>
<evidence type="ECO:0000313" key="4">
    <source>
        <dbReference type="Proteomes" id="UP000008141"/>
    </source>
</evidence>
<dbReference type="GO" id="GO:0005509">
    <property type="term" value="F:calcium ion binding"/>
    <property type="evidence" value="ECO:0007669"/>
    <property type="project" value="InterPro"/>
</dbReference>
<feature type="region of interest" description="Disordered" evidence="1">
    <location>
        <begin position="145"/>
        <end position="170"/>
    </location>
</feature>
<dbReference type="InParanoid" id="E1ZT17"/>
<dbReference type="GeneID" id="17350478"/>
<keyword evidence="4" id="KW-1185">Reference proteome</keyword>
<dbReference type="OMA" id="NDEGEHD"/>
<accession>E1ZT17</accession>
<dbReference type="SUPFAM" id="SSF47473">
    <property type="entry name" value="EF-hand"/>
    <property type="match status" value="1"/>
</dbReference>
<reference evidence="3 4" key="1">
    <citation type="journal article" date="2010" name="Plant Cell">
        <title>The Chlorella variabilis NC64A genome reveals adaptation to photosymbiosis, coevolution with viruses, and cryptic sex.</title>
        <authorList>
            <person name="Blanc G."/>
            <person name="Duncan G."/>
            <person name="Agarkova I."/>
            <person name="Borodovsky M."/>
            <person name="Gurnon J."/>
            <person name="Kuo A."/>
            <person name="Lindquist E."/>
            <person name="Lucas S."/>
            <person name="Pangilinan J."/>
            <person name="Polle J."/>
            <person name="Salamov A."/>
            <person name="Terry A."/>
            <person name="Yamada T."/>
            <person name="Dunigan D.D."/>
            <person name="Grigoriev I.V."/>
            <person name="Claverie J.M."/>
            <person name="Van Etten J.L."/>
        </authorList>
    </citation>
    <scope>NUCLEOTIDE SEQUENCE [LARGE SCALE GENOMIC DNA]</scope>
    <source>
        <strain evidence="3 4">NC64A</strain>
    </source>
</reference>
<dbReference type="OrthoDB" id="505700at2759"/>
<evidence type="ECO:0000313" key="3">
    <source>
        <dbReference type="EMBL" id="EFN51037.1"/>
    </source>
</evidence>
<dbReference type="Gene3D" id="1.10.238.10">
    <property type="entry name" value="EF-hand"/>
    <property type="match status" value="1"/>
</dbReference>